<evidence type="ECO:0000313" key="3">
    <source>
        <dbReference type="EMBL" id="TQJ07796.1"/>
    </source>
</evidence>
<sequence length="352" mass="38961">MVVVGADVHKRTHTFVAVDEVGRQAGQRTVEATTAGHAQALRWARERFPGQDLTWAVEDCRHLSARLERDLLSAGQKVVRVPPKMMAEQRRVARTRGKSDPIDALAVARAFLREPSLPVASHDEISREAKLLVDRREALVGTRTRTINSLLWRVHELDPAHAPKERSLDKAKHQQTLRAWLLTVRGIVAELALDELDDVIALTVRIKELQRRIGALARRHAPSLLAMPGCGELSAAKLLGESAGVTRFKSEAAFARHAGIAPIPVWSGSTAGRVRMTRSGNRQLNAAIHRIAITQARMPGTLGRAYYEKKLAEGKSKTEALRCLKRRLARVAFHHLTTDHHNRHHAALPAAA</sequence>
<gene>
    <name evidence="3" type="ORF">FB458_0865</name>
    <name evidence="4" type="ORF">FB458_0961</name>
    <name evidence="5" type="ORF">FB458_3514</name>
</gene>
<reference evidence="4 6" key="1">
    <citation type="submission" date="2019-06" db="EMBL/GenBank/DDBJ databases">
        <title>Sequencing the genomes of 1000 actinobacteria strains.</title>
        <authorList>
            <person name="Klenk H.-P."/>
        </authorList>
    </citation>
    <scope>NUCLEOTIDE SEQUENCE [LARGE SCALE GENOMIC DNA]</scope>
    <source>
        <strain evidence="4 6">DSM 18607</strain>
    </source>
</reference>
<dbReference type="GO" id="GO:0004803">
    <property type="term" value="F:transposase activity"/>
    <property type="evidence" value="ECO:0007669"/>
    <property type="project" value="InterPro"/>
</dbReference>
<dbReference type="PANTHER" id="PTHR33055:SF16">
    <property type="entry name" value="TRANSPOSASE FOR INSERTION SEQUENCE ELEMENT IS1547"/>
    <property type="match status" value="1"/>
</dbReference>
<evidence type="ECO:0000313" key="6">
    <source>
        <dbReference type="Proteomes" id="UP000317893"/>
    </source>
</evidence>
<dbReference type="AlphaFoldDB" id="A0A542DXS4"/>
<dbReference type="RefSeq" id="WP_141847067.1">
    <property type="nucleotide sequence ID" value="NZ_VFMN01000001.1"/>
</dbReference>
<dbReference type="NCBIfam" id="NF033542">
    <property type="entry name" value="transpos_IS110"/>
    <property type="match status" value="1"/>
</dbReference>
<name>A0A542DXS4_9MICO</name>
<dbReference type="InterPro" id="IPR003346">
    <property type="entry name" value="Transposase_20"/>
</dbReference>
<dbReference type="OrthoDB" id="4337860at2"/>
<feature type="domain" description="Transposase IS110-like N-terminal" evidence="1">
    <location>
        <begin position="4"/>
        <end position="150"/>
    </location>
</feature>
<evidence type="ECO:0000313" key="5">
    <source>
        <dbReference type="EMBL" id="TQJ10393.1"/>
    </source>
</evidence>
<protein>
    <submittedName>
        <fullName evidence="4">Transposase</fullName>
    </submittedName>
</protein>
<dbReference type="PANTHER" id="PTHR33055">
    <property type="entry name" value="TRANSPOSASE FOR INSERTION SEQUENCE ELEMENT IS1111A"/>
    <property type="match status" value="1"/>
</dbReference>
<dbReference type="GO" id="GO:0006313">
    <property type="term" value="P:DNA transposition"/>
    <property type="evidence" value="ECO:0007669"/>
    <property type="project" value="InterPro"/>
</dbReference>
<dbReference type="InterPro" id="IPR047650">
    <property type="entry name" value="Transpos_IS110"/>
</dbReference>
<dbReference type="Proteomes" id="UP000317893">
    <property type="component" value="Unassembled WGS sequence"/>
</dbReference>
<evidence type="ECO:0000259" key="2">
    <source>
        <dbReference type="Pfam" id="PF02371"/>
    </source>
</evidence>
<dbReference type="EMBL" id="VFMN01000001">
    <property type="protein sequence ID" value="TQJ10393.1"/>
    <property type="molecule type" value="Genomic_DNA"/>
</dbReference>
<evidence type="ECO:0000259" key="1">
    <source>
        <dbReference type="Pfam" id="PF01548"/>
    </source>
</evidence>
<dbReference type="InterPro" id="IPR002525">
    <property type="entry name" value="Transp_IS110-like_N"/>
</dbReference>
<organism evidence="4 6">
    <name type="scientific">Lapillicoccus jejuensis</name>
    <dbReference type="NCBI Taxonomy" id="402171"/>
    <lineage>
        <taxon>Bacteria</taxon>
        <taxon>Bacillati</taxon>
        <taxon>Actinomycetota</taxon>
        <taxon>Actinomycetes</taxon>
        <taxon>Micrococcales</taxon>
        <taxon>Intrasporangiaceae</taxon>
        <taxon>Lapillicoccus</taxon>
    </lineage>
</organism>
<accession>A0A542DXS4</accession>
<dbReference type="EMBL" id="VFMN01000001">
    <property type="protein sequence ID" value="TQJ07796.1"/>
    <property type="molecule type" value="Genomic_DNA"/>
</dbReference>
<dbReference type="Pfam" id="PF01548">
    <property type="entry name" value="DEDD_Tnp_IS110"/>
    <property type="match status" value="1"/>
</dbReference>
<dbReference type="EMBL" id="VFMN01000001">
    <property type="protein sequence ID" value="TQJ07890.1"/>
    <property type="molecule type" value="Genomic_DNA"/>
</dbReference>
<dbReference type="GO" id="GO:0003677">
    <property type="term" value="F:DNA binding"/>
    <property type="evidence" value="ECO:0007669"/>
    <property type="project" value="InterPro"/>
</dbReference>
<evidence type="ECO:0000313" key="4">
    <source>
        <dbReference type="EMBL" id="TQJ07890.1"/>
    </source>
</evidence>
<dbReference type="Pfam" id="PF02371">
    <property type="entry name" value="Transposase_20"/>
    <property type="match status" value="1"/>
</dbReference>
<feature type="domain" description="Transposase IS116/IS110/IS902 C-terminal" evidence="2">
    <location>
        <begin position="224"/>
        <end position="308"/>
    </location>
</feature>
<keyword evidence="6" id="KW-1185">Reference proteome</keyword>
<proteinExistence type="predicted"/>
<comment type="caution">
    <text evidence="4">The sequence shown here is derived from an EMBL/GenBank/DDBJ whole genome shotgun (WGS) entry which is preliminary data.</text>
</comment>